<accession>A0A8S3DSV8</accession>
<evidence type="ECO:0000313" key="1">
    <source>
        <dbReference type="EMBL" id="CAF5038855.1"/>
    </source>
</evidence>
<reference evidence="1" key="1">
    <citation type="submission" date="2021-02" db="EMBL/GenBank/DDBJ databases">
        <authorList>
            <person name="Nowell W R."/>
        </authorList>
    </citation>
    <scope>NUCLEOTIDE SEQUENCE</scope>
</reference>
<gene>
    <name evidence="1" type="ORF">GIL414_LOCUS59307</name>
</gene>
<organism evidence="1 2">
    <name type="scientific">Rotaria magnacalcarata</name>
    <dbReference type="NCBI Taxonomy" id="392030"/>
    <lineage>
        <taxon>Eukaryota</taxon>
        <taxon>Metazoa</taxon>
        <taxon>Spiralia</taxon>
        <taxon>Gnathifera</taxon>
        <taxon>Rotifera</taxon>
        <taxon>Eurotatoria</taxon>
        <taxon>Bdelloidea</taxon>
        <taxon>Philodinida</taxon>
        <taxon>Philodinidae</taxon>
        <taxon>Rotaria</taxon>
    </lineage>
</organism>
<proteinExistence type="predicted"/>
<evidence type="ECO:0000313" key="2">
    <source>
        <dbReference type="Proteomes" id="UP000681720"/>
    </source>
</evidence>
<comment type="caution">
    <text evidence="1">The sequence shown here is derived from an EMBL/GenBank/DDBJ whole genome shotgun (WGS) entry which is preliminary data.</text>
</comment>
<dbReference type="AlphaFoldDB" id="A0A8S3DSV8"/>
<name>A0A8S3DSV8_9BILA</name>
<dbReference type="Proteomes" id="UP000681720">
    <property type="component" value="Unassembled WGS sequence"/>
</dbReference>
<dbReference type="EMBL" id="CAJOBJ010223744">
    <property type="protein sequence ID" value="CAF5038855.1"/>
    <property type="molecule type" value="Genomic_DNA"/>
</dbReference>
<feature type="non-terminal residue" evidence="1">
    <location>
        <position position="1"/>
    </location>
</feature>
<protein>
    <submittedName>
        <fullName evidence="1">Uncharacterized protein</fullName>
    </submittedName>
</protein>
<sequence length="17" mass="1986">IASKRFLQLYHSKGNSH</sequence>